<proteinExistence type="predicted"/>
<keyword evidence="1" id="KW-0472">Membrane</keyword>
<name>A0AA38IEH0_9CUCU</name>
<keyword evidence="1" id="KW-1133">Transmembrane helix</keyword>
<dbReference type="EMBL" id="JALNTZ010000004">
    <property type="protein sequence ID" value="KAJ3655112.1"/>
    <property type="molecule type" value="Genomic_DNA"/>
</dbReference>
<dbReference type="AlphaFoldDB" id="A0AA38IEH0"/>
<dbReference type="PANTHER" id="PTHR46599:SF3">
    <property type="entry name" value="PIGGYBAC TRANSPOSABLE ELEMENT-DERIVED PROTEIN 4"/>
    <property type="match status" value="1"/>
</dbReference>
<dbReference type="Proteomes" id="UP001168821">
    <property type="component" value="Unassembled WGS sequence"/>
</dbReference>
<dbReference type="InterPro" id="IPR029526">
    <property type="entry name" value="PGBD"/>
</dbReference>
<keyword evidence="4" id="KW-1185">Reference proteome</keyword>
<feature type="domain" description="PiggyBac transposable element-derived protein" evidence="2">
    <location>
        <begin position="123"/>
        <end position="482"/>
    </location>
</feature>
<comment type="caution">
    <text evidence="3">The sequence shown here is derived from an EMBL/GenBank/DDBJ whole genome shotgun (WGS) entry which is preliminary data.</text>
</comment>
<dbReference type="PANTHER" id="PTHR46599">
    <property type="entry name" value="PIGGYBAC TRANSPOSABLE ELEMENT-DERIVED PROTEIN 4"/>
    <property type="match status" value="1"/>
</dbReference>
<evidence type="ECO:0000313" key="3">
    <source>
        <dbReference type="EMBL" id="KAJ3655112.1"/>
    </source>
</evidence>
<gene>
    <name evidence="3" type="ORF">Zmor_014252</name>
</gene>
<dbReference type="Pfam" id="PF13843">
    <property type="entry name" value="DDE_Tnp_1_7"/>
    <property type="match status" value="1"/>
</dbReference>
<protein>
    <recommendedName>
        <fullName evidence="2">PiggyBac transposable element-derived protein domain-containing protein</fullName>
    </recommendedName>
</protein>
<evidence type="ECO:0000259" key="2">
    <source>
        <dbReference type="Pfam" id="PF13843"/>
    </source>
</evidence>
<evidence type="ECO:0000256" key="1">
    <source>
        <dbReference type="SAM" id="Phobius"/>
    </source>
</evidence>
<reference evidence="3" key="1">
    <citation type="journal article" date="2023" name="G3 (Bethesda)">
        <title>Whole genome assemblies of Zophobas morio and Tenebrio molitor.</title>
        <authorList>
            <person name="Kaur S."/>
            <person name="Stinson S.A."/>
            <person name="diCenzo G.C."/>
        </authorList>
    </citation>
    <scope>NUCLEOTIDE SEQUENCE</scope>
    <source>
        <strain evidence="3">QUZm001</strain>
    </source>
</reference>
<feature type="transmembrane region" description="Helical" evidence="1">
    <location>
        <begin position="465"/>
        <end position="487"/>
    </location>
</feature>
<organism evidence="3 4">
    <name type="scientific">Zophobas morio</name>
    <dbReference type="NCBI Taxonomy" id="2755281"/>
    <lineage>
        <taxon>Eukaryota</taxon>
        <taxon>Metazoa</taxon>
        <taxon>Ecdysozoa</taxon>
        <taxon>Arthropoda</taxon>
        <taxon>Hexapoda</taxon>
        <taxon>Insecta</taxon>
        <taxon>Pterygota</taxon>
        <taxon>Neoptera</taxon>
        <taxon>Endopterygota</taxon>
        <taxon>Coleoptera</taxon>
        <taxon>Polyphaga</taxon>
        <taxon>Cucujiformia</taxon>
        <taxon>Tenebrionidae</taxon>
        <taxon>Zophobas</taxon>
    </lineage>
</organism>
<sequence>MNTRTALPFNLVGMTEDEFFEEVESSYIECTSIPSDINSDNDSDAEEEIDEVIADNNEYVLSATDDEDDNWDEEDLIPLSRFANSTNLTYISWGKNLTNIQPPPPFTEPCGLPQFILDVTEPTPFDFFNLLVTNDILGHLVFQTNLYAEQEFQSTGKTCKKTDINEMKTFLGINLLMGIKKYSIYRDHWSTLPDLHDPYISKLMPLHRFGWILSHLHLNDNSVMPRRDTDNFDKLYKVRPFLESLKINFKKCLHLHQNVAVDEGMIKFKGRSSIKQYMPKNPVKRGYKVWMLADQTGYCWNFEIYTGKSGNDVEKNLGARVIKSLCSEITNKNHNLYFDNYFSSVPLMQDLRNLHIYACATVNSTRKYLPTFKCDKELRRGDHQWFTSNTNLAAVKWRDKRSVHLLSNYHNPEVSTEVKRKEKDGRFVQVPCPVMLTDYNKNMNFVDKFDQMRTCYGINRKSHKWWHRIFFFFIDAAVVNAFILFKLRGIDTKMTMKNFRRKIIEGLVAYTLVKKVSLPVELSIPIKKQKPLVSENIRLTESTHQPTRTTRRRCAFCSTKVKDTRTNWKCSVCNVPLCLGKSKHCFQSYHRK</sequence>
<evidence type="ECO:0000313" key="4">
    <source>
        <dbReference type="Proteomes" id="UP001168821"/>
    </source>
</evidence>
<keyword evidence="1" id="KW-0812">Transmembrane</keyword>
<accession>A0AA38IEH0</accession>